<dbReference type="CDD" id="cd00637">
    <property type="entry name" value="7tm_classA_rhodopsin-like"/>
    <property type="match status" value="1"/>
</dbReference>
<feature type="transmembrane region" description="Helical" evidence="9">
    <location>
        <begin position="183"/>
        <end position="203"/>
    </location>
</feature>
<dbReference type="InterPro" id="IPR050569">
    <property type="entry name" value="TAAR"/>
</dbReference>
<evidence type="ECO:0000256" key="9">
    <source>
        <dbReference type="SAM" id="Phobius"/>
    </source>
</evidence>
<proteinExistence type="predicted"/>
<sequence>MVTTPGDFNVSGMLPPDLSGASQAFQAAWVVSILVASVLSNLTVLAVVLCIEDLRQPANYLLCALSGGQMLQVLVMAPQAAVLLTVPEASMTEAACVLQGILFMVSITFTPCILGILSFDRYHYIVHPTEYRNRFTGRSVLTAIACTFLYTFTMTVVGLFQGNSYSLNIGLLVCTNSAVVSDVAFVVCSLPAIGLIAYSYILIFKEARSHSRKILPSVCYDARRKDFKAKIKTAKTVMLAIVIFFLTWASMVVAYVVSSSRAEPGPGDMLALRVTSLIFLLSAFPNPILYAYRNKFFRDAVRRLFRRTANAVKDMV</sequence>
<protein>
    <submittedName>
        <fullName evidence="12">Adrenocorticotropic hormone receptor-like</fullName>
    </submittedName>
</protein>
<keyword evidence="6 9" id="KW-0472">Membrane</keyword>
<evidence type="ECO:0000256" key="1">
    <source>
        <dbReference type="ARBA" id="ARBA00004651"/>
    </source>
</evidence>
<dbReference type="KEGG" id="bbel:109467845"/>
<dbReference type="SUPFAM" id="SSF81321">
    <property type="entry name" value="Family A G protein-coupled receptor-like"/>
    <property type="match status" value="1"/>
</dbReference>
<dbReference type="GeneID" id="109467845"/>
<comment type="subcellular location">
    <subcellularLocation>
        <location evidence="1">Cell membrane</location>
        <topology evidence="1">Multi-pass membrane protein</topology>
    </subcellularLocation>
</comment>
<dbReference type="GO" id="GO:0004930">
    <property type="term" value="F:G protein-coupled receptor activity"/>
    <property type="evidence" value="ECO:0007669"/>
    <property type="project" value="UniProtKB-KW"/>
</dbReference>
<reference evidence="12" key="1">
    <citation type="submission" date="2025-08" db="UniProtKB">
        <authorList>
            <consortium name="RefSeq"/>
        </authorList>
    </citation>
    <scope>IDENTIFICATION</scope>
    <source>
        <tissue evidence="12">Gonad</tissue>
    </source>
</reference>
<feature type="transmembrane region" description="Helical" evidence="9">
    <location>
        <begin position="140"/>
        <end position="163"/>
    </location>
</feature>
<keyword evidence="2" id="KW-1003">Cell membrane</keyword>
<gene>
    <name evidence="12" type="primary">LOC109467845</name>
</gene>
<feature type="transmembrane region" description="Helical" evidence="9">
    <location>
        <begin position="270"/>
        <end position="292"/>
    </location>
</feature>
<dbReference type="PRINTS" id="PR00237">
    <property type="entry name" value="GPCRRHODOPSN"/>
</dbReference>
<accession>A0A6P4YS74</accession>
<dbReference type="InterPro" id="IPR017452">
    <property type="entry name" value="GPCR_Rhodpsn_7TM"/>
</dbReference>
<keyword evidence="8" id="KW-0807">Transducer</keyword>
<dbReference type="OrthoDB" id="10254436at2759"/>
<evidence type="ECO:0000256" key="4">
    <source>
        <dbReference type="ARBA" id="ARBA00022989"/>
    </source>
</evidence>
<evidence type="ECO:0000256" key="6">
    <source>
        <dbReference type="ARBA" id="ARBA00023136"/>
    </source>
</evidence>
<dbReference type="Gene3D" id="1.20.1070.10">
    <property type="entry name" value="Rhodopsin 7-helix transmembrane proteins"/>
    <property type="match status" value="1"/>
</dbReference>
<feature type="transmembrane region" description="Helical" evidence="9">
    <location>
        <begin position="58"/>
        <end position="77"/>
    </location>
</feature>
<keyword evidence="11" id="KW-1185">Reference proteome</keyword>
<keyword evidence="3 9" id="KW-0812">Transmembrane</keyword>
<feature type="domain" description="G-protein coupled receptors family 1 profile" evidence="10">
    <location>
        <begin position="40"/>
        <end position="290"/>
    </location>
</feature>
<keyword evidence="5" id="KW-0297">G-protein coupled receptor</keyword>
<dbReference type="PANTHER" id="PTHR24249">
    <property type="entry name" value="HISTAMINE RECEPTOR-RELATED G-PROTEIN COUPLED RECEPTOR"/>
    <property type="match status" value="1"/>
</dbReference>
<evidence type="ECO:0000256" key="7">
    <source>
        <dbReference type="ARBA" id="ARBA00023170"/>
    </source>
</evidence>
<dbReference type="AlphaFoldDB" id="A0A6P4YS74"/>
<dbReference type="Pfam" id="PF00001">
    <property type="entry name" value="7tm_1"/>
    <property type="match status" value="1"/>
</dbReference>
<name>A0A6P4YS74_BRABE</name>
<dbReference type="SMART" id="SM01381">
    <property type="entry name" value="7TM_GPCR_Srsx"/>
    <property type="match status" value="1"/>
</dbReference>
<feature type="transmembrane region" description="Helical" evidence="9">
    <location>
        <begin position="237"/>
        <end position="258"/>
    </location>
</feature>
<dbReference type="PROSITE" id="PS50262">
    <property type="entry name" value="G_PROTEIN_RECEP_F1_2"/>
    <property type="match status" value="1"/>
</dbReference>
<feature type="transmembrane region" description="Helical" evidence="9">
    <location>
        <begin position="97"/>
        <end position="119"/>
    </location>
</feature>
<organism evidence="11 12">
    <name type="scientific">Branchiostoma belcheri</name>
    <name type="common">Amphioxus</name>
    <dbReference type="NCBI Taxonomy" id="7741"/>
    <lineage>
        <taxon>Eukaryota</taxon>
        <taxon>Metazoa</taxon>
        <taxon>Chordata</taxon>
        <taxon>Cephalochordata</taxon>
        <taxon>Leptocardii</taxon>
        <taxon>Amphioxiformes</taxon>
        <taxon>Branchiostomatidae</taxon>
        <taxon>Branchiostoma</taxon>
    </lineage>
</organism>
<evidence type="ECO:0000313" key="12">
    <source>
        <dbReference type="RefSeq" id="XP_019621492.1"/>
    </source>
</evidence>
<dbReference type="PANTHER" id="PTHR24249:SF422">
    <property type="entry name" value="G-PROTEIN COUPLED RECEPTORS FAMILY 1 PROFILE DOMAIN-CONTAINING PROTEIN"/>
    <property type="match status" value="1"/>
</dbReference>
<dbReference type="Proteomes" id="UP000515135">
    <property type="component" value="Unplaced"/>
</dbReference>
<evidence type="ECO:0000259" key="10">
    <source>
        <dbReference type="PROSITE" id="PS50262"/>
    </source>
</evidence>
<dbReference type="GO" id="GO:0005886">
    <property type="term" value="C:plasma membrane"/>
    <property type="evidence" value="ECO:0007669"/>
    <property type="project" value="UniProtKB-SubCell"/>
</dbReference>
<dbReference type="RefSeq" id="XP_019621492.1">
    <property type="nucleotide sequence ID" value="XM_019765933.1"/>
</dbReference>
<evidence type="ECO:0000256" key="5">
    <source>
        <dbReference type="ARBA" id="ARBA00023040"/>
    </source>
</evidence>
<dbReference type="InterPro" id="IPR000276">
    <property type="entry name" value="GPCR_Rhodpsn"/>
</dbReference>
<evidence type="ECO:0000256" key="3">
    <source>
        <dbReference type="ARBA" id="ARBA00022692"/>
    </source>
</evidence>
<evidence type="ECO:0000256" key="8">
    <source>
        <dbReference type="ARBA" id="ARBA00023224"/>
    </source>
</evidence>
<keyword evidence="7" id="KW-0675">Receptor</keyword>
<evidence type="ECO:0000256" key="2">
    <source>
        <dbReference type="ARBA" id="ARBA00022475"/>
    </source>
</evidence>
<keyword evidence="4 9" id="KW-1133">Transmembrane helix</keyword>
<evidence type="ECO:0000313" key="11">
    <source>
        <dbReference type="Proteomes" id="UP000515135"/>
    </source>
</evidence>
<feature type="transmembrane region" description="Helical" evidence="9">
    <location>
        <begin position="27"/>
        <end position="51"/>
    </location>
</feature>